<dbReference type="PANTHER" id="PTHR13387:SF9">
    <property type="entry name" value="PROTEIN HGH1 HOMOLOG"/>
    <property type="match status" value="1"/>
</dbReference>
<evidence type="ECO:0000259" key="1">
    <source>
        <dbReference type="Pfam" id="PF04063"/>
    </source>
</evidence>
<keyword evidence="4" id="KW-1185">Reference proteome</keyword>
<reference evidence="3 4" key="1">
    <citation type="journal article" date="2015" name="Plant Cell">
        <title>Oil accumulation by the oleaginous diatom Fistulifera solaris as revealed by the genome and transcriptome.</title>
        <authorList>
            <person name="Tanaka T."/>
            <person name="Maeda Y."/>
            <person name="Veluchamy A."/>
            <person name="Tanaka M."/>
            <person name="Abida H."/>
            <person name="Marechal E."/>
            <person name="Bowler C."/>
            <person name="Muto M."/>
            <person name="Sunaga Y."/>
            <person name="Tanaka M."/>
            <person name="Yoshino T."/>
            <person name="Taniguchi T."/>
            <person name="Fukuda Y."/>
            <person name="Nemoto M."/>
            <person name="Matsumoto M."/>
            <person name="Wong P.S."/>
            <person name="Aburatani S."/>
            <person name="Fujibuchi W."/>
        </authorList>
    </citation>
    <scope>NUCLEOTIDE SEQUENCE [LARGE SCALE GENOMIC DNA]</scope>
    <source>
        <strain evidence="3 4">JPCC DA0580</strain>
    </source>
</reference>
<evidence type="ECO:0000313" key="3">
    <source>
        <dbReference type="EMBL" id="GAX25721.1"/>
    </source>
</evidence>
<organism evidence="3 4">
    <name type="scientific">Fistulifera solaris</name>
    <name type="common">Oleaginous diatom</name>
    <dbReference type="NCBI Taxonomy" id="1519565"/>
    <lineage>
        <taxon>Eukaryota</taxon>
        <taxon>Sar</taxon>
        <taxon>Stramenopiles</taxon>
        <taxon>Ochrophyta</taxon>
        <taxon>Bacillariophyta</taxon>
        <taxon>Bacillariophyceae</taxon>
        <taxon>Bacillariophycidae</taxon>
        <taxon>Naviculales</taxon>
        <taxon>Naviculaceae</taxon>
        <taxon>Fistulifera</taxon>
    </lineage>
</organism>
<dbReference type="PANTHER" id="PTHR13387">
    <property type="entry name" value="PROTEIN HGH1 HOMOLOG"/>
    <property type="match status" value="1"/>
</dbReference>
<protein>
    <recommendedName>
        <fullName evidence="5">Protein HGH1 homolog</fullName>
    </recommendedName>
</protein>
<dbReference type="OrthoDB" id="338814at2759"/>
<proteinExistence type="predicted"/>
<dbReference type="EMBL" id="BDSP01000230">
    <property type="protein sequence ID" value="GAX25721.1"/>
    <property type="molecule type" value="Genomic_DNA"/>
</dbReference>
<accession>A0A1Z5KI52</accession>
<dbReference type="InterPro" id="IPR039717">
    <property type="entry name" value="Hgh1"/>
</dbReference>
<feature type="domain" description="Protein HGH1 C-terminal" evidence="2">
    <location>
        <begin position="352"/>
        <end position="403"/>
    </location>
</feature>
<dbReference type="InterPro" id="IPR007206">
    <property type="entry name" value="Protein_HGH1_C"/>
</dbReference>
<feature type="domain" description="Protein HGH1 N-terminal" evidence="1">
    <location>
        <begin position="127"/>
        <end position="344"/>
    </location>
</feature>
<dbReference type="InterPro" id="IPR007205">
    <property type="entry name" value="Protein_HGH1_N"/>
</dbReference>
<dbReference type="InParanoid" id="A0A1Z5KI52"/>
<sequence length="441" mass="50163">MSSNNDETKYYQEWKGFLQQTTRLDVRLAAITAVLEHPQTVPDDLWSEGVLPLVHFVDEEDDDDTTTVLLHNQITFKALQSLQYKIETSVLQHPEWVNRLWTRLTDLALSTPPRRQTSQQPMWRQCVNATCALLANLSRDEAGAIALVGTTLPEQAVYRHYPAEELGKDETVARVKPTMELLLSRFLSLQYWDGKMTTSIVNNNNNIDDDDLSKNENAADPYQHMAHVWMNITQVDLGRRFLLQLHHSKDHTTSTTSVLQQLLPQLQSPNAIRRCGIAGLCRNICLAESDSVDWLLHTCKIVTPLLWPLAGPEELDIDEKQGLDPQLWLLTGPDKQREPVAQIRLYLVEAILALLKQSRAARHVLRLQRVYVILKYADMVEEDELVSEQIYECVNYLRGDEEGLGEGSSDRAVAMAYPDFQKEAAEAAAVVLQHVDYDQVD</sequence>
<gene>
    <name evidence="3" type="ORF">FisN_14Lh030</name>
</gene>
<dbReference type="Pfam" id="PF04064">
    <property type="entry name" value="DUF384"/>
    <property type="match status" value="1"/>
</dbReference>
<evidence type="ECO:0000313" key="4">
    <source>
        <dbReference type="Proteomes" id="UP000198406"/>
    </source>
</evidence>
<name>A0A1Z5KI52_FISSO</name>
<dbReference type="Proteomes" id="UP000198406">
    <property type="component" value="Unassembled WGS sequence"/>
</dbReference>
<evidence type="ECO:0000259" key="2">
    <source>
        <dbReference type="Pfam" id="PF04064"/>
    </source>
</evidence>
<dbReference type="Pfam" id="PF04063">
    <property type="entry name" value="DUF383"/>
    <property type="match status" value="1"/>
</dbReference>
<dbReference type="AlphaFoldDB" id="A0A1Z5KI52"/>
<comment type="caution">
    <text evidence="3">The sequence shown here is derived from an EMBL/GenBank/DDBJ whole genome shotgun (WGS) entry which is preliminary data.</text>
</comment>
<evidence type="ECO:0008006" key="5">
    <source>
        <dbReference type="Google" id="ProtNLM"/>
    </source>
</evidence>